<dbReference type="OrthoDB" id="8527419at2"/>
<dbReference type="EMBL" id="SLWX01000009">
    <property type="protein sequence ID" value="TCO75412.1"/>
    <property type="molecule type" value="Genomic_DNA"/>
</dbReference>
<dbReference type="InterPro" id="IPR016087">
    <property type="entry name" value="Chalcone_isomerase"/>
</dbReference>
<name>A0A4R2KRM0_9GAMM</name>
<dbReference type="Pfam" id="PF16036">
    <property type="entry name" value="Chalcone_3"/>
    <property type="match status" value="1"/>
</dbReference>
<dbReference type="Proteomes" id="UP000294980">
    <property type="component" value="Unassembled WGS sequence"/>
</dbReference>
<reference evidence="2 3" key="1">
    <citation type="submission" date="2019-03" db="EMBL/GenBank/DDBJ databases">
        <title>Genomic Encyclopedia of Type Strains, Phase IV (KMG-IV): sequencing the most valuable type-strain genomes for metagenomic binning, comparative biology and taxonomic classification.</title>
        <authorList>
            <person name="Goeker M."/>
        </authorList>
    </citation>
    <scope>NUCLEOTIDE SEQUENCE [LARGE SCALE GENOMIC DNA]</scope>
    <source>
        <strain evidence="2 3">DSM 23344</strain>
    </source>
</reference>
<organism evidence="2 3">
    <name type="scientific">Chromatocurvus halotolerans</name>
    <dbReference type="NCBI Taxonomy" id="1132028"/>
    <lineage>
        <taxon>Bacteria</taxon>
        <taxon>Pseudomonadati</taxon>
        <taxon>Pseudomonadota</taxon>
        <taxon>Gammaproteobacteria</taxon>
        <taxon>Cellvibrionales</taxon>
        <taxon>Halieaceae</taxon>
        <taxon>Chromatocurvus</taxon>
    </lineage>
</organism>
<feature type="domain" description="Chalcone isomerase" evidence="1">
    <location>
        <begin position="43"/>
        <end position="175"/>
    </location>
</feature>
<keyword evidence="3" id="KW-1185">Reference proteome</keyword>
<comment type="caution">
    <text evidence="2">The sequence shown here is derived from an EMBL/GenBank/DDBJ whole genome shotgun (WGS) entry which is preliminary data.</text>
</comment>
<evidence type="ECO:0000313" key="3">
    <source>
        <dbReference type="Proteomes" id="UP000294980"/>
    </source>
</evidence>
<protein>
    <submittedName>
        <fullName evidence="2">Chalcone isomerase-like protein</fullName>
    </submittedName>
</protein>
<gene>
    <name evidence="2" type="ORF">EV688_109136</name>
</gene>
<accession>A0A4R2KRM0</accession>
<sequence length="177" mass="20490">MQRSGNSDNRARHWLRALALVAVAIAPQHALQAASELEKVGEARLKVMFWSVYDSRLYAEDGVYRQGKRPLKLEIQYLRDIRAEDLVKRTGKEWEDLGVTHERQDEWMDKLLALWPDVNKNDILTLELDADNHATFYRNEERLGTIEDGDFGRNFIDIWLSPDTSRPDIRLALIGGE</sequence>
<keyword evidence="2" id="KW-0413">Isomerase</keyword>
<evidence type="ECO:0000259" key="1">
    <source>
        <dbReference type="Pfam" id="PF16036"/>
    </source>
</evidence>
<dbReference type="GO" id="GO:0016853">
    <property type="term" value="F:isomerase activity"/>
    <property type="evidence" value="ECO:0007669"/>
    <property type="project" value="UniProtKB-KW"/>
</dbReference>
<evidence type="ECO:0000313" key="2">
    <source>
        <dbReference type="EMBL" id="TCO75412.1"/>
    </source>
</evidence>
<dbReference type="RefSeq" id="WP_117318165.1">
    <property type="nucleotide sequence ID" value="NZ_QQSW01000011.1"/>
</dbReference>
<proteinExistence type="predicted"/>
<dbReference type="AlphaFoldDB" id="A0A4R2KRM0"/>